<dbReference type="KEGG" id="frx:F7310_03740"/>
<dbReference type="RefSeq" id="WP_072711882.1">
    <property type="nucleotide sequence ID" value="NZ_CP016796.1"/>
</dbReference>
<name>A0A1L4BRP5_9GAMM</name>
<dbReference type="EMBL" id="CP016796">
    <property type="protein sequence ID" value="API86516.1"/>
    <property type="molecule type" value="Genomic_DNA"/>
</dbReference>
<accession>A0A1L4BRP5</accession>
<organism evidence="7 8">
    <name type="scientific">Francisella uliginis</name>
    <dbReference type="NCBI Taxonomy" id="573570"/>
    <lineage>
        <taxon>Bacteria</taxon>
        <taxon>Pseudomonadati</taxon>
        <taxon>Pseudomonadota</taxon>
        <taxon>Gammaproteobacteria</taxon>
        <taxon>Thiotrichales</taxon>
        <taxon>Francisellaceae</taxon>
        <taxon>Francisella</taxon>
    </lineage>
</organism>
<dbReference type="PANTHER" id="PTHR30086:SF20">
    <property type="entry name" value="ARGININE EXPORTER PROTEIN ARGO-RELATED"/>
    <property type="match status" value="1"/>
</dbReference>
<evidence type="ECO:0000256" key="5">
    <source>
        <dbReference type="ARBA" id="ARBA00023136"/>
    </source>
</evidence>
<keyword evidence="3 6" id="KW-0812">Transmembrane</keyword>
<feature type="transmembrane region" description="Helical" evidence="6">
    <location>
        <begin position="179"/>
        <end position="197"/>
    </location>
</feature>
<dbReference type="PANTHER" id="PTHR30086">
    <property type="entry name" value="ARGININE EXPORTER PROTEIN ARGO"/>
    <property type="match status" value="1"/>
</dbReference>
<keyword evidence="2" id="KW-1003">Cell membrane</keyword>
<sequence>MSFYLPLVLFCVSSTVTPGPNNLMLLISSIKFGIRRTFFHYLGICLGFPFMVFVIGLGLESIFASYPKLHLVIKVIGAVYMIWLALKIISSSSYSDEKNSKPLNFKQAALFQWVNPKAWVMAIGVISTYTVISNNISLFFQVVVISIIYMIVSFFCTGFWLFGGNLVKRILSDEKHLKVFNLVLGLLLILSIVIMIFE</sequence>
<feature type="transmembrane region" description="Helical" evidence="6">
    <location>
        <begin position="38"/>
        <end position="59"/>
    </location>
</feature>
<keyword evidence="4 6" id="KW-1133">Transmembrane helix</keyword>
<feature type="transmembrane region" description="Helical" evidence="6">
    <location>
        <begin position="6"/>
        <end position="26"/>
    </location>
</feature>
<dbReference type="InterPro" id="IPR001123">
    <property type="entry name" value="LeuE-type"/>
</dbReference>
<dbReference type="Proteomes" id="UP000184222">
    <property type="component" value="Chromosome"/>
</dbReference>
<evidence type="ECO:0000256" key="3">
    <source>
        <dbReference type="ARBA" id="ARBA00022692"/>
    </source>
</evidence>
<keyword evidence="5 6" id="KW-0472">Membrane</keyword>
<dbReference type="Pfam" id="PF01810">
    <property type="entry name" value="LysE"/>
    <property type="match status" value="1"/>
</dbReference>
<feature type="transmembrane region" description="Helical" evidence="6">
    <location>
        <begin position="138"/>
        <end position="167"/>
    </location>
</feature>
<keyword evidence="8" id="KW-1185">Reference proteome</keyword>
<dbReference type="AlphaFoldDB" id="A0A1L4BRP5"/>
<protein>
    <submittedName>
        <fullName evidence="7">Lysine transporter LysE</fullName>
    </submittedName>
</protein>
<comment type="subcellular location">
    <subcellularLocation>
        <location evidence="1">Cell membrane</location>
        <topology evidence="1">Multi-pass membrane protein</topology>
    </subcellularLocation>
</comment>
<evidence type="ECO:0000256" key="4">
    <source>
        <dbReference type="ARBA" id="ARBA00022989"/>
    </source>
</evidence>
<proteinExistence type="predicted"/>
<evidence type="ECO:0000256" key="2">
    <source>
        <dbReference type="ARBA" id="ARBA00022475"/>
    </source>
</evidence>
<feature type="transmembrane region" description="Helical" evidence="6">
    <location>
        <begin position="110"/>
        <end position="132"/>
    </location>
</feature>
<evidence type="ECO:0000256" key="6">
    <source>
        <dbReference type="SAM" id="Phobius"/>
    </source>
</evidence>
<dbReference type="STRING" id="573570.F7310_03740"/>
<feature type="transmembrane region" description="Helical" evidence="6">
    <location>
        <begin position="71"/>
        <end position="89"/>
    </location>
</feature>
<reference evidence="7 8" key="1">
    <citation type="journal article" date="2016" name="Appl. Environ. Microbiol.">
        <title>Whole genome relationships among Francisella bacteria of diverse origin define new species and provide specific regions for detection.</title>
        <authorList>
            <person name="Challacombe J.F."/>
            <person name="Petersen J.M."/>
            <person name="Gallegos-Graves V."/>
            <person name="Hodge D."/>
            <person name="Pillai S."/>
            <person name="Kuske C.R."/>
        </authorList>
    </citation>
    <scope>NUCLEOTIDE SEQUENCE [LARGE SCALE GENOMIC DNA]</scope>
    <source>
        <strain evidence="8">TX07-7310</strain>
    </source>
</reference>
<evidence type="ECO:0000256" key="1">
    <source>
        <dbReference type="ARBA" id="ARBA00004651"/>
    </source>
</evidence>
<dbReference type="GO" id="GO:0005886">
    <property type="term" value="C:plasma membrane"/>
    <property type="evidence" value="ECO:0007669"/>
    <property type="project" value="UniProtKB-SubCell"/>
</dbReference>
<gene>
    <name evidence="7" type="ORF">F7310_03740</name>
</gene>
<dbReference type="GO" id="GO:0033228">
    <property type="term" value="P:cysteine export across plasma membrane"/>
    <property type="evidence" value="ECO:0007669"/>
    <property type="project" value="TreeGrafter"/>
</dbReference>
<dbReference type="OrthoDB" id="9812084at2"/>
<dbReference type="GO" id="GO:0015171">
    <property type="term" value="F:amino acid transmembrane transporter activity"/>
    <property type="evidence" value="ECO:0007669"/>
    <property type="project" value="TreeGrafter"/>
</dbReference>
<evidence type="ECO:0000313" key="8">
    <source>
        <dbReference type="Proteomes" id="UP000184222"/>
    </source>
</evidence>
<evidence type="ECO:0000313" key="7">
    <source>
        <dbReference type="EMBL" id="API86516.1"/>
    </source>
</evidence>